<evidence type="ECO:0000256" key="8">
    <source>
        <dbReference type="ARBA" id="ARBA00066317"/>
    </source>
</evidence>
<evidence type="ECO:0000256" key="3">
    <source>
        <dbReference type="ARBA" id="ARBA00022576"/>
    </source>
</evidence>
<organism evidence="13 14">
    <name type="scientific">Flavobacterium urocaniciphilum</name>
    <dbReference type="NCBI Taxonomy" id="1299341"/>
    <lineage>
        <taxon>Bacteria</taxon>
        <taxon>Pseudomonadati</taxon>
        <taxon>Bacteroidota</taxon>
        <taxon>Flavobacteriia</taxon>
        <taxon>Flavobacteriales</taxon>
        <taxon>Flavobacteriaceae</taxon>
        <taxon>Flavobacterium</taxon>
    </lineage>
</organism>
<dbReference type="PANTHER" id="PTHR30244">
    <property type="entry name" value="TRANSAMINASE"/>
    <property type="match status" value="1"/>
</dbReference>
<evidence type="ECO:0000256" key="9">
    <source>
        <dbReference type="ARBA" id="ARBA00074221"/>
    </source>
</evidence>
<dbReference type="InterPro" id="IPR015422">
    <property type="entry name" value="PyrdxlP-dep_Trfase_small"/>
</dbReference>
<dbReference type="InterPro" id="IPR015424">
    <property type="entry name" value="PyrdxlP-dep_Trfase"/>
</dbReference>
<dbReference type="GO" id="GO:0000271">
    <property type="term" value="P:polysaccharide biosynthetic process"/>
    <property type="evidence" value="ECO:0007669"/>
    <property type="project" value="TreeGrafter"/>
</dbReference>
<reference evidence="13 14" key="1">
    <citation type="submission" date="2016-10" db="EMBL/GenBank/DDBJ databases">
        <authorList>
            <person name="de Groot N.N."/>
        </authorList>
    </citation>
    <scope>NUCLEOTIDE SEQUENCE [LARGE SCALE GENOMIC DNA]</scope>
    <source>
        <strain evidence="13 14">DSM 27078</strain>
    </source>
</reference>
<evidence type="ECO:0000313" key="13">
    <source>
        <dbReference type="EMBL" id="SEP54798.1"/>
    </source>
</evidence>
<keyword evidence="3" id="KW-0032">Aminotransferase</keyword>
<feature type="modified residue" description="N6-(pyridoxal phosphate)lysine" evidence="11">
    <location>
        <position position="192"/>
    </location>
</feature>
<dbReference type="Pfam" id="PF01041">
    <property type="entry name" value="DegT_DnrJ_EryC1"/>
    <property type="match status" value="1"/>
</dbReference>
<dbReference type="AlphaFoldDB" id="A0A1H8YTW3"/>
<evidence type="ECO:0000256" key="11">
    <source>
        <dbReference type="PIRSR" id="PIRSR000390-2"/>
    </source>
</evidence>
<keyword evidence="5 11" id="KW-0663">Pyridoxal phosphate</keyword>
<accession>A0A1H8YTW3</accession>
<evidence type="ECO:0000256" key="5">
    <source>
        <dbReference type="ARBA" id="ARBA00022898"/>
    </source>
</evidence>
<dbReference type="STRING" id="1299341.SAMN05444005_10156"/>
<evidence type="ECO:0000256" key="10">
    <source>
        <dbReference type="PIRSR" id="PIRSR000390-1"/>
    </source>
</evidence>
<dbReference type="InterPro" id="IPR000653">
    <property type="entry name" value="DegT/StrS_aminotransferase"/>
</dbReference>
<dbReference type="RefSeq" id="WP_091463494.1">
    <property type="nucleotide sequence ID" value="NZ_FOEI01000001.1"/>
</dbReference>
<proteinExistence type="inferred from homology"/>
<sequence>MQQDKIWLSSPHMGGNEQKYVNEAFDTNWVAPLGPNVNNFETDLEKYLNQNVFVGALSSGTAALHLGLILLGVQAGDEVICQSMTFSASANPIAYLGATPVFIDSELDTWNMCPIALEEAIKDRISKGKKPKAIIPVHLYGMPAKMDEIRAIANQYEIPILEDSAEALGSSYKGQKCGTFGDISVLSFNGNKIITTSGGGAMVTHSKELKDKAVFLSTQARDNAPHYQHSHIGYNYRMSNVCAGIGRGQMEVLDDHVHLRRKAHDFYMNFFQSIDSVKVLHEPSSDFYSNHWLTAIVLDSFEKREALRLAFESQNIETRPLWKPMHLQPVFANAPYYGKSVSEDLFNNGLCLPSGSNLSEEEFLRIEKVLSDYFTL</sequence>
<dbReference type="Gene3D" id="3.90.1150.10">
    <property type="entry name" value="Aspartate Aminotransferase, domain 1"/>
    <property type="match status" value="1"/>
</dbReference>
<comment type="catalytic activity">
    <reaction evidence="7">
        <text>GDP-alpha-D-perosamine + 2-oxoglutarate = GDP-4-dehydro-alpha-D-rhamnose + L-glutamate</text>
        <dbReference type="Rhea" id="RHEA:36779"/>
        <dbReference type="ChEBI" id="CHEBI:16810"/>
        <dbReference type="ChEBI" id="CHEBI:29985"/>
        <dbReference type="ChEBI" id="CHEBI:57964"/>
        <dbReference type="ChEBI" id="CHEBI:73996"/>
        <dbReference type="EC" id="2.6.1.102"/>
    </reaction>
</comment>
<keyword evidence="4" id="KW-0808">Transferase</keyword>
<comment type="cofactor">
    <cofactor evidence="1">
        <name>pyridoxal 5'-phosphate</name>
        <dbReference type="ChEBI" id="CHEBI:597326"/>
    </cofactor>
</comment>
<dbReference type="PIRSF" id="PIRSF000390">
    <property type="entry name" value="PLP_StrS"/>
    <property type="match status" value="1"/>
</dbReference>
<evidence type="ECO:0000256" key="2">
    <source>
        <dbReference type="ARBA" id="ARBA00005125"/>
    </source>
</evidence>
<evidence type="ECO:0000256" key="1">
    <source>
        <dbReference type="ARBA" id="ARBA00001933"/>
    </source>
</evidence>
<dbReference type="GO" id="GO:0102933">
    <property type="term" value="F:GDP-4-dehydro-6-deoxy-D-mannose-4-aminotransferase activity"/>
    <property type="evidence" value="ECO:0007669"/>
    <property type="project" value="UniProtKB-EC"/>
</dbReference>
<evidence type="ECO:0000256" key="6">
    <source>
        <dbReference type="ARBA" id="ARBA00037999"/>
    </source>
</evidence>
<dbReference type="CDD" id="cd00616">
    <property type="entry name" value="AHBA_syn"/>
    <property type="match status" value="1"/>
</dbReference>
<dbReference type="Proteomes" id="UP000198648">
    <property type="component" value="Unassembled WGS sequence"/>
</dbReference>
<comment type="similarity">
    <text evidence="6 12">Belongs to the DegT/DnrJ/EryC1 family.</text>
</comment>
<dbReference type="Gene3D" id="3.40.640.10">
    <property type="entry name" value="Type I PLP-dependent aspartate aminotransferase-like (Major domain)"/>
    <property type="match status" value="1"/>
</dbReference>
<dbReference type="PANTHER" id="PTHR30244:SF34">
    <property type="entry name" value="DTDP-4-AMINO-4,6-DIDEOXYGALACTOSE TRANSAMINASE"/>
    <property type="match status" value="1"/>
</dbReference>
<gene>
    <name evidence="13" type="ORF">SAMN05444005_10156</name>
</gene>
<dbReference type="SUPFAM" id="SSF53383">
    <property type="entry name" value="PLP-dependent transferases"/>
    <property type="match status" value="1"/>
</dbReference>
<evidence type="ECO:0000313" key="14">
    <source>
        <dbReference type="Proteomes" id="UP000198648"/>
    </source>
</evidence>
<dbReference type="InterPro" id="IPR015421">
    <property type="entry name" value="PyrdxlP-dep_Trfase_major"/>
</dbReference>
<evidence type="ECO:0000256" key="7">
    <source>
        <dbReference type="ARBA" id="ARBA00051587"/>
    </source>
</evidence>
<dbReference type="GO" id="GO:0030170">
    <property type="term" value="F:pyridoxal phosphate binding"/>
    <property type="evidence" value="ECO:0007669"/>
    <property type="project" value="TreeGrafter"/>
</dbReference>
<dbReference type="OrthoDB" id="9810913at2"/>
<evidence type="ECO:0000256" key="12">
    <source>
        <dbReference type="RuleBase" id="RU004508"/>
    </source>
</evidence>
<feature type="active site" description="Proton acceptor" evidence="10">
    <location>
        <position position="192"/>
    </location>
</feature>
<keyword evidence="14" id="KW-1185">Reference proteome</keyword>
<comment type="pathway">
    <text evidence="2">Bacterial outer membrane biogenesis; LPS O-antigen biosynthesis.</text>
</comment>
<dbReference type="EC" id="2.6.1.102" evidence="8"/>
<dbReference type="FunFam" id="3.40.640.10:FF:000090">
    <property type="entry name" value="Pyridoxal phosphate-dependent aminotransferase"/>
    <property type="match status" value="1"/>
</dbReference>
<evidence type="ECO:0000256" key="4">
    <source>
        <dbReference type="ARBA" id="ARBA00022679"/>
    </source>
</evidence>
<dbReference type="EMBL" id="FOEI01000001">
    <property type="protein sequence ID" value="SEP54798.1"/>
    <property type="molecule type" value="Genomic_DNA"/>
</dbReference>
<name>A0A1H8YTW3_9FLAO</name>
<protein>
    <recommendedName>
        <fullName evidence="9">GDP-perosamine synthase</fullName>
        <ecNumber evidence="8">2.6.1.102</ecNumber>
    </recommendedName>
</protein>